<dbReference type="InterPro" id="IPR046336">
    <property type="entry name" value="Lon_prtase_N_sf"/>
</dbReference>
<keyword evidence="2 10" id="KW-0963">Cytoplasm</keyword>
<keyword evidence="3 10" id="KW-0645">Protease</keyword>
<evidence type="ECO:0000256" key="15">
    <source>
        <dbReference type="RuleBase" id="RU000591"/>
    </source>
</evidence>
<evidence type="ECO:0000256" key="10">
    <source>
        <dbReference type="HAMAP-Rule" id="MF_01973"/>
    </source>
</evidence>
<evidence type="ECO:0000256" key="8">
    <source>
        <dbReference type="ARBA" id="ARBA00023016"/>
    </source>
</evidence>
<dbReference type="Pfam" id="PF22667">
    <property type="entry name" value="Lon_lid"/>
    <property type="match status" value="1"/>
</dbReference>
<feature type="domain" description="Lon proteolytic" evidence="16">
    <location>
        <begin position="630"/>
        <end position="811"/>
    </location>
</feature>
<protein>
    <recommendedName>
        <fullName evidence="10 11">Lon protease</fullName>
        <ecNumber evidence="10 11">3.4.21.53</ecNumber>
    </recommendedName>
    <alternativeName>
        <fullName evidence="10">ATP-dependent protease La</fullName>
    </alternativeName>
</protein>
<feature type="active site" evidence="10 12">
    <location>
        <position position="717"/>
    </location>
</feature>
<dbReference type="PROSITE" id="PS51787">
    <property type="entry name" value="LON_N"/>
    <property type="match status" value="1"/>
</dbReference>
<reference evidence="18 19" key="1">
    <citation type="submission" date="2016-09" db="EMBL/GenBank/DDBJ databases">
        <title>Genome-resolved meta-omics ties microbial dynamics to process performance in biotechnology for thiocyanate degradation.</title>
        <authorList>
            <person name="Kantor R.S."/>
            <person name="Huddy R.J."/>
            <person name="Iyer R."/>
            <person name="Thomas B.C."/>
            <person name="Brown C.T."/>
            <person name="Anantharaman K."/>
            <person name="Tringe S."/>
            <person name="Hettich R.L."/>
            <person name="Harrison S.T."/>
            <person name="Banfield J.F."/>
        </authorList>
    </citation>
    <scope>NUCLEOTIDE SEQUENCE [LARGE SCALE GENOMIC DNA]</scope>
    <source>
        <strain evidence="18">59-99</strain>
    </source>
</reference>
<dbReference type="NCBIfam" id="TIGR00763">
    <property type="entry name" value="lon"/>
    <property type="match status" value="1"/>
</dbReference>
<evidence type="ECO:0000259" key="17">
    <source>
        <dbReference type="PROSITE" id="PS51787"/>
    </source>
</evidence>
<dbReference type="SMART" id="SM00382">
    <property type="entry name" value="AAA"/>
    <property type="match status" value="1"/>
</dbReference>
<comment type="catalytic activity">
    <reaction evidence="9 10 11 14">
        <text>Hydrolysis of proteins in presence of ATP.</text>
        <dbReference type="EC" id="3.4.21.53"/>
    </reaction>
</comment>
<evidence type="ECO:0000256" key="3">
    <source>
        <dbReference type="ARBA" id="ARBA00022670"/>
    </source>
</evidence>
<evidence type="ECO:0000256" key="5">
    <source>
        <dbReference type="ARBA" id="ARBA00022801"/>
    </source>
</evidence>
<dbReference type="GO" id="GO:0005737">
    <property type="term" value="C:cytoplasm"/>
    <property type="evidence" value="ECO:0007669"/>
    <property type="project" value="UniProtKB-SubCell"/>
</dbReference>
<evidence type="ECO:0000256" key="4">
    <source>
        <dbReference type="ARBA" id="ARBA00022741"/>
    </source>
</evidence>
<keyword evidence="4 10" id="KW-0547">Nucleotide-binding</keyword>
<dbReference type="PIRSF" id="PIRSF001174">
    <property type="entry name" value="Lon_proteas"/>
    <property type="match status" value="1"/>
</dbReference>
<dbReference type="PANTHER" id="PTHR10046">
    <property type="entry name" value="ATP DEPENDENT LON PROTEASE FAMILY MEMBER"/>
    <property type="match status" value="1"/>
</dbReference>
<feature type="active site" evidence="10 12">
    <location>
        <position position="760"/>
    </location>
</feature>
<dbReference type="InterPro" id="IPR015947">
    <property type="entry name" value="PUA-like_sf"/>
</dbReference>
<evidence type="ECO:0000256" key="9">
    <source>
        <dbReference type="ARBA" id="ARBA00050665"/>
    </source>
</evidence>
<evidence type="ECO:0000259" key="16">
    <source>
        <dbReference type="PROSITE" id="PS51786"/>
    </source>
</evidence>
<dbReference type="InterPro" id="IPR003593">
    <property type="entry name" value="AAA+_ATPase"/>
</dbReference>
<dbReference type="InterPro" id="IPR027417">
    <property type="entry name" value="P-loop_NTPase"/>
</dbReference>
<evidence type="ECO:0000256" key="13">
    <source>
        <dbReference type="PIRSR" id="PIRSR001174-2"/>
    </source>
</evidence>
<dbReference type="Gene3D" id="1.20.5.5270">
    <property type="match status" value="1"/>
</dbReference>
<feature type="domain" description="Lon N-terminal" evidence="17">
    <location>
        <begin position="25"/>
        <end position="219"/>
    </location>
</feature>
<dbReference type="Proteomes" id="UP000184233">
    <property type="component" value="Unassembled WGS sequence"/>
</dbReference>
<dbReference type="GO" id="GO:0005524">
    <property type="term" value="F:ATP binding"/>
    <property type="evidence" value="ECO:0007669"/>
    <property type="project" value="UniProtKB-UniRule"/>
</dbReference>
<dbReference type="Gene3D" id="3.40.50.300">
    <property type="entry name" value="P-loop containing nucleotide triphosphate hydrolases"/>
    <property type="match status" value="1"/>
</dbReference>
<sequence>MNTNDEVLSTIEQAEKRGTAVPGTLPVLPLRDIVIYPHMIFPVLIGRASSLKGVAEALEREKYIMLVAQKTAGTEEPGFDDIYEYGTVAKILQVLRLPNNLLKVLVEGMMQARVVGPVRTEPYLEADIQPVALQVNERDRHLKAMVRHASELFEEYVKDNRNLPPEVLGAFENIDDPVRKLYYAAANVQQKVETKQRILNTPDIKEQYFELVSMLSSELELLKLEAEIDTKVQDQIQRSQRKFFIQEQIRALQKELGEEDDGGPELGPLKEMLDKAEMPEGVYTKALEEFERLKKTPSMSPEFGVNRTWLEWLAALPWSKRTPDNLNVEHVRAILEADHYDLEKPKERILEYISVLNLIGSLRGQILCFVGPPGVGKTSLAKSIARATGRNFVRISLGGVRDEAEIRGHRRTYIGAMPGKIIQALKRSGAVNPVILLDEIDKMSMDFRGDPSSALLEVLDPEQNSAFNDHYLEVDYDLSNVLFIATANVKYDIPGPLLDRMEVIELSSYLEPDKVEIARRHILPKILKEHGLQDFNITVTDKALLKIVREYTRESGVRSLEREIASVLRKVASTIVREVSAKSGATDPASLKGSAAYKRMARTKKFVVDEKHVEQYLRAPKFKTKDKELSDKVGVATGLAWTSLGGDTLPVEVTIMPGAERLTLTGKLGDVMKESAVAALSYLRANHARLGVDADFAKGKEIHIHVPEGAIPKDGPSAGITMTLALLSAASGRALRGDVAMTGEVTLRGNVLPIGGLNEKLLAAKRVGITTVLVPKDNRKDVEELSPVVTQDLEIVYVDHIEQAVPVAFATTTKPKSRKR</sequence>
<evidence type="ECO:0000256" key="14">
    <source>
        <dbReference type="PROSITE-ProRule" id="PRU01122"/>
    </source>
</evidence>
<dbReference type="Gene3D" id="2.30.130.40">
    <property type="entry name" value="LON domain-like"/>
    <property type="match status" value="1"/>
</dbReference>
<dbReference type="PRINTS" id="PR00830">
    <property type="entry name" value="ENDOLAPTASE"/>
</dbReference>
<dbReference type="Pfam" id="PF05362">
    <property type="entry name" value="Lon_C"/>
    <property type="match status" value="1"/>
</dbReference>
<comment type="subcellular location">
    <subcellularLocation>
        <location evidence="1 10 11">Cytoplasm</location>
    </subcellularLocation>
</comment>
<dbReference type="InterPro" id="IPR054594">
    <property type="entry name" value="Lon_lid"/>
</dbReference>
<dbReference type="EC" id="3.4.21.53" evidence="10 11"/>
<keyword evidence="7 10" id="KW-0067">ATP-binding</keyword>
<dbReference type="PROSITE" id="PS01046">
    <property type="entry name" value="LON_SER"/>
    <property type="match status" value="1"/>
</dbReference>
<dbReference type="PROSITE" id="PS51786">
    <property type="entry name" value="LON_PROTEOLYTIC"/>
    <property type="match status" value="1"/>
</dbReference>
<dbReference type="InterPro" id="IPR008269">
    <property type="entry name" value="Lon_proteolytic"/>
</dbReference>
<feature type="binding site" evidence="10 13">
    <location>
        <begin position="371"/>
        <end position="378"/>
    </location>
    <ligand>
        <name>ATP</name>
        <dbReference type="ChEBI" id="CHEBI:30616"/>
    </ligand>
</feature>
<keyword evidence="8 10" id="KW-0346">Stress response</keyword>
<dbReference type="AlphaFoldDB" id="A0A1M3L160"/>
<dbReference type="STRING" id="1895771.BGO89_00120"/>
<dbReference type="GO" id="GO:0034605">
    <property type="term" value="P:cellular response to heat"/>
    <property type="evidence" value="ECO:0007669"/>
    <property type="project" value="UniProtKB-UniRule"/>
</dbReference>
<evidence type="ECO:0000313" key="18">
    <source>
        <dbReference type="EMBL" id="OJX58652.1"/>
    </source>
</evidence>
<evidence type="ECO:0000313" key="19">
    <source>
        <dbReference type="Proteomes" id="UP000184233"/>
    </source>
</evidence>
<dbReference type="SMART" id="SM00464">
    <property type="entry name" value="LON"/>
    <property type="match status" value="1"/>
</dbReference>
<dbReference type="SUPFAM" id="SSF54211">
    <property type="entry name" value="Ribosomal protein S5 domain 2-like"/>
    <property type="match status" value="1"/>
</dbReference>
<dbReference type="InterPro" id="IPR004815">
    <property type="entry name" value="Lon_bac/euk-typ"/>
</dbReference>
<dbReference type="InterPro" id="IPR014721">
    <property type="entry name" value="Ribsml_uS5_D2-typ_fold_subgr"/>
</dbReference>
<dbReference type="CDD" id="cd19500">
    <property type="entry name" value="RecA-like_Lon"/>
    <property type="match status" value="1"/>
</dbReference>
<dbReference type="SUPFAM" id="SSF88697">
    <property type="entry name" value="PUA domain-like"/>
    <property type="match status" value="1"/>
</dbReference>
<evidence type="ECO:0000256" key="7">
    <source>
        <dbReference type="ARBA" id="ARBA00022840"/>
    </source>
</evidence>
<comment type="induction">
    <text evidence="10">By heat shock.</text>
</comment>
<dbReference type="InterPro" id="IPR003111">
    <property type="entry name" value="Lon_prtase_N"/>
</dbReference>
<dbReference type="Pfam" id="PF02190">
    <property type="entry name" value="LON_substr_bdg"/>
    <property type="match status" value="1"/>
</dbReference>
<dbReference type="GO" id="GO:0043565">
    <property type="term" value="F:sequence-specific DNA binding"/>
    <property type="evidence" value="ECO:0007669"/>
    <property type="project" value="UniProtKB-UniRule"/>
</dbReference>
<dbReference type="InterPro" id="IPR003959">
    <property type="entry name" value="ATPase_AAA_core"/>
</dbReference>
<dbReference type="EMBL" id="MKVH01000017">
    <property type="protein sequence ID" value="OJX58652.1"/>
    <property type="molecule type" value="Genomic_DNA"/>
</dbReference>
<dbReference type="GO" id="GO:0004252">
    <property type="term" value="F:serine-type endopeptidase activity"/>
    <property type="evidence" value="ECO:0007669"/>
    <property type="project" value="UniProtKB-UniRule"/>
</dbReference>
<evidence type="ECO:0000256" key="2">
    <source>
        <dbReference type="ARBA" id="ARBA00022490"/>
    </source>
</evidence>
<organism evidence="18 19">
    <name type="scientific">Candidatus Kapaibacterium thiocyanatum</name>
    <dbReference type="NCBI Taxonomy" id="1895771"/>
    <lineage>
        <taxon>Bacteria</taxon>
        <taxon>Pseudomonadati</taxon>
        <taxon>Candidatus Kapaibacteriota</taxon>
        <taxon>Candidatus Kapaibacteriia</taxon>
        <taxon>Candidatus Kapaibacteriales</taxon>
        <taxon>Candidatus Kapaibacteriaceae</taxon>
        <taxon>Candidatus Kapaibacterium</taxon>
    </lineage>
</organism>
<dbReference type="GO" id="GO:0004176">
    <property type="term" value="F:ATP-dependent peptidase activity"/>
    <property type="evidence" value="ECO:0007669"/>
    <property type="project" value="UniProtKB-UniRule"/>
</dbReference>
<dbReference type="GO" id="GO:0006515">
    <property type="term" value="P:protein quality control for misfolded or incompletely synthesized proteins"/>
    <property type="evidence" value="ECO:0007669"/>
    <property type="project" value="UniProtKB-UniRule"/>
</dbReference>
<comment type="caution">
    <text evidence="18">The sequence shown here is derived from an EMBL/GenBank/DDBJ whole genome shotgun (WGS) entry which is preliminary data.</text>
</comment>
<comment type="function">
    <text evidence="10">ATP-dependent serine protease that mediates the selective degradation of mutant and abnormal proteins as well as certain short-lived regulatory proteins. Required for cellular homeostasis and for survival from DNA damage and developmental changes induced by stress. Degrades polypeptides processively to yield small peptide fragments that are 5 to 10 amino acids long. Binds to DNA in a double-stranded, site-specific manner.</text>
</comment>
<dbReference type="GO" id="GO:0016887">
    <property type="term" value="F:ATP hydrolysis activity"/>
    <property type="evidence" value="ECO:0007669"/>
    <property type="project" value="UniProtKB-UniRule"/>
</dbReference>
<evidence type="ECO:0000256" key="6">
    <source>
        <dbReference type="ARBA" id="ARBA00022825"/>
    </source>
</evidence>
<dbReference type="HAMAP" id="MF_01973">
    <property type="entry name" value="lon_bact"/>
    <property type="match status" value="1"/>
</dbReference>
<comment type="subunit">
    <text evidence="10 11">Homohexamer. Organized in a ring with a central cavity.</text>
</comment>
<dbReference type="Gene3D" id="1.20.58.1480">
    <property type="match status" value="1"/>
</dbReference>
<name>A0A1M3L160_9BACT</name>
<dbReference type="InterPro" id="IPR027543">
    <property type="entry name" value="Lon_bac"/>
</dbReference>
<evidence type="ECO:0000256" key="12">
    <source>
        <dbReference type="PIRSR" id="PIRSR001174-1"/>
    </source>
</evidence>
<dbReference type="InterPro" id="IPR020568">
    <property type="entry name" value="Ribosomal_Su5_D2-typ_SF"/>
</dbReference>
<gene>
    <name evidence="10" type="primary">lon</name>
    <name evidence="18" type="ORF">BGO89_00120</name>
</gene>
<dbReference type="SUPFAM" id="SSF52540">
    <property type="entry name" value="P-loop containing nucleoside triphosphate hydrolases"/>
    <property type="match status" value="1"/>
</dbReference>
<evidence type="ECO:0000256" key="1">
    <source>
        <dbReference type="ARBA" id="ARBA00004496"/>
    </source>
</evidence>
<comment type="similarity">
    <text evidence="10 11 14 15">Belongs to the peptidase S16 family.</text>
</comment>
<dbReference type="FunFam" id="3.40.50.300:FF:000021">
    <property type="entry name" value="Lon protease homolog"/>
    <property type="match status" value="1"/>
</dbReference>
<keyword evidence="5 10" id="KW-0378">Hydrolase</keyword>
<keyword evidence="6 10" id="KW-0720">Serine protease</keyword>
<dbReference type="Gene3D" id="3.30.230.10">
    <property type="match status" value="1"/>
</dbReference>
<dbReference type="InterPro" id="IPR027065">
    <property type="entry name" value="Lon_Prtase"/>
</dbReference>
<evidence type="ECO:0000256" key="11">
    <source>
        <dbReference type="PIRNR" id="PIRNR001174"/>
    </source>
</evidence>
<dbReference type="Pfam" id="PF00004">
    <property type="entry name" value="AAA"/>
    <property type="match status" value="1"/>
</dbReference>
<dbReference type="Gene3D" id="1.10.8.60">
    <property type="match status" value="1"/>
</dbReference>
<proteinExistence type="evidence at transcript level"/>
<dbReference type="InterPro" id="IPR008268">
    <property type="entry name" value="Peptidase_S16_AS"/>
</dbReference>
<accession>A0A1M3L160</accession>